<sequence length="457" mass="50985">MAKLRSWTQIWRSIVGMCILNFVLNFKIVTLADDTGSNSIVSEGDCKNTNYQIFLPPPYQNISSTICKPVWHSYELRYTKTGDTTTIILSAPYTVGWVGIGFSRDGMMAGSSAMVGWVNKHGHAKVKQFYLRGRRQSEVIVDKGELPLNTVPAAVATNGAEIYIAFQLQATTPFGKQPILLAFSTKRPLNHHLSKHEDKTAVIFDFSSGSTGPVSNGLIQIRKSHGIVGVIGWGLILPVGAIIARYFRHKDPLWFYLHSVIQFVGFAFGLATVLLGLQLYRSVHVHIPAHRGIGIFVLVLSILQILAFFLRPDKDSKFRNIWNLYHSWFGRMALFFAALNIVLGMRAAGAGNDWKIGYGFLVSIILVAVIVLEVMAYLKRSQKRSLPHTFQMDSVGEATFPTNLAKVLFALLQVVSIVAVSQFRLNLIHPATCELRWSFLGVDRYFSHLEVCQDGHS</sequence>
<gene>
    <name evidence="11" type="ORF">DEO72_LG1g1154</name>
</gene>
<dbReference type="GO" id="GO:0016020">
    <property type="term" value="C:membrane"/>
    <property type="evidence" value="ECO:0007669"/>
    <property type="project" value="UniProtKB-SubCell"/>
</dbReference>
<evidence type="ECO:0000259" key="9">
    <source>
        <dbReference type="PROSITE" id="PS50836"/>
    </source>
</evidence>
<feature type="transmembrane region" description="Helical" evidence="8">
    <location>
        <begin position="227"/>
        <end position="247"/>
    </location>
</feature>
<dbReference type="SUPFAM" id="SSF49344">
    <property type="entry name" value="CBD9-like"/>
    <property type="match status" value="1"/>
</dbReference>
<dbReference type="InterPro" id="IPR005018">
    <property type="entry name" value="DOMON_domain"/>
</dbReference>
<evidence type="ECO:0000256" key="6">
    <source>
        <dbReference type="ARBA" id="ARBA00022989"/>
    </source>
</evidence>
<comment type="subcellular location">
    <subcellularLocation>
        <location evidence="1">Membrane</location>
    </subcellularLocation>
</comment>
<dbReference type="CDD" id="cd09631">
    <property type="entry name" value="DOMON_DOH"/>
    <property type="match status" value="1"/>
</dbReference>
<keyword evidence="12" id="KW-1185">Reference proteome</keyword>
<evidence type="ECO:0000256" key="4">
    <source>
        <dbReference type="ARBA" id="ARBA00022729"/>
    </source>
</evidence>
<evidence type="ECO:0000313" key="12">
    <source>
        <dbReference type="Proteomes" id="UP000501690"/>
    </source>
</evidence>
<evidence type="ECO:0000313" key="11">
    <source>
        <dbReference type="EMBL" id="QCD77529.1"/>
    </source>
</evidence>
<feature type="transmembrane region" description="Helical" evidence="8">
    <location>
        <begin position="322"/>
        <end position="344"/>
    </location>
</feature>
<name>A0A4D6KQZ3_VIGUN</name>
<evidence type="ECO:0000256" key="7">
    <source>
        <dbReference type="ARBA" id="ARBA00023136"/>
    </source>
</evidence>
<evidence type="ECO:0000256" key="2">
    <source>
        <dbReference type="ARBA" id="ARBA00022448"/>
    </source>
</evidence>
<dbReference type="InterPro" id="IPR006593">
    <property type="entry name" value="Cyt_b561/ferric_Rdtase_TM"/>
</dbReference>
<dbReference type="Pfam" id="PF03351">
    <property type="entry name" value="DOMON"/>
    <property type="match status" value="1"/>
</dbReference>
<evidence type="ECO:0000256" key="5">
    <source>
        <dbReference type="ARBA" id="ARBA00022982"/>
    </source>
</evidence>
<feature type="transmembrane region" description="Helical" evidence="8">
    <location>
        <begin position="398"/>
        <end position="420"/>
    </location>
</feature>
<feature type="transmembrane region" description="Helical" evidence="8">
    <location>
        <begin position="356"/>
        <end position="378"/>
    </location>
</feature>
<keyword evidence="5" id="KW-0249">Electron transport</keyword>
<dbReference type="CDD" id="cd08760">
    <property type="entry name" value="Cyt_b561_FRRS1_like"/>
    <property type="match status" value="1"/>
</dbReference>
<evidence type="ECO:0000256" key="3">
    <source>
        <dbReference type="ARBA" id="ARBA00022692"/>
    </source>
</evidence>
<feature type="domain" description="Cytochrome b561" evidence="10">
    <location>
        <begin position="187"/>
        <end position="381"/>
    </location>
</feature>
<keyword evidence="6 8" id="KW-1133">Transmembrane helix</keyword>
<dbReference type="Gene3D" id="1.20.120.1770">
    <property type="match status" value="1"/>
</dbReference>
<dbReference type="AlphaFoldDB" id="A0A4D6KQZ3"/>
<organism evidence="11 12">
    <name type="scientific">Vigna unguiculata</name>
    <name type="common">Cowpea</name>
    <dbReference type="NCBI Taxonomy" id="3917"/>
    <lineage>
        <taxon>Eukaryota</taxon>
        <taxon>Viridiplantae</taxon>
        <taxon>Streptophyta</taxon>
        <taxon>Embryophyta</taxon>
        <taxon>Tracheophyta</taxon>
        <taxon>Spermatophyta</taxon>
        <taxon>Magnoliopsida</taxon>
        <taxon>eudicotyledons</taxon>
        <taxon>Gunneridae</taxon>
        <taxon>Pentapetalae</taxon>
        <taxon>rosids</taxon>
        <taxon>fabids</taxon>
        <taxon>Fabales</taxon>
        <taxon>Fabaceae</taxon>
        <taxon>Papilionoideae</taxon>
        <taxon>50 kb inversion clade</taxon>
        <taxon>NPAAA clade</taxon>
        <taxon>indigoferoid/millettioid clade</taxon>
        <taxon>Phaseoleae</taxon>
        <taxon>Vigna</taxon>
    </lineage>
</organism>
<keyword evidence="3 8" id="KW-0812">Transmembrane</keyword>
<keyword evidence="2" id="KW-0813">Transport</keyword>
<reference evidence="11 12" key="1">
    <citation type="submission" date="2019-04" db="EMBL/GenBank/DDBJ databases">
        <title>An improved genome assembly and genetic linkage map for asparagus bean, Vigna unguiculata ssp. sesquipedialis.</title>
        <authorList>
            <person name="Xia Q."/>
            <person name="Zhang R."/>
            <person name="Dong Y."/>
        </authorList>
    </citation>
    <scope>NUCLEOTIDE SEQUENCE [LARGE SCALE GENOMIC DNA]</scope>
    <source>
        <tissue evidence="11">Leaf</tissue>
    </source>
</reference>
<dbReference type="SMART" id="SM00664">
    <property type="entry name" value="DoH"/>
    <property type="match status" value="1"/>
</dbReference>
<dbReference type="SMART" id="SM00665">
    <property type="entry name" value="B561"/>
    <property type="match status" value="1"/>
</dbReference>
<evidence type="ECO:0000256" key="1">
    <source>
        <dbReference type="ARBA" id="ARBA00004370"/>
    </source>
</evidence>
<dbReference type="Proteomes" id="UP000501690">
    <property type="component" value="Linkage Group LG1"/>
</dbReference>
<dbReference type="PROSITE" id="PS50836">
    <property type="entry name" value="DOMON"/>
    <property type="match status" value="1"/>
</dbReference>
<evidence type="ECO:0000256" key="8">
    <source>
        <dbReference type="SAM" id="Phobius"/>
    </source>
</evidence>
<dbReference type="PANTHER" id="PTHR23130:SF115">
    <property type="entry name" value="OS01G0680900 PROTEIN"/>
    <property type="match status" value="1"/>
</dbReference>
<dbReference type="PROSITE" id="PS50939">
    <property type="entry name" value="CYTOCHROME_B561"/>
    <property type="match status" value="1"/>
</dbReference>
<feature type="transmembrane region" description="Helical" evidence="8">
    <location>
        <begin position="292"/>
        <end position="310"/>
    </location>
</feature>
<feature type="domain" description="DOMON" evidence="9">
    <location>
        <begin position="72"/>
        <end position="186"/>
    </location>
</feature>
<feature type="transmembrane region" description="Helical" evidence="8">
    <location>
        <begin position="253"/>
        <end position="280"/>
    </location>
</feature>
<accession>A0A4D6KQZ3</accession>
<dbReference type="InterPro" id="IPR045266">
    <property type="entry name" value="DOH_DOMON"/>
</dbReference>
<protein>
    <submittedName>
        <fullName evidence="11">Cytochrome b561/ferric reductase transmembrane</fullName>
    </submittedName>
</protein>
<dbReference type="EMBL" id="CP039345">
    <property type="protein sequence ID" value="QCD77529.1"/>
    <property type="molecule type" value="Genomic_DNA"/>
</dbReference>
<keyword evidence="4" id="KW-0732">Signal</keyword>
<keyword evidence="7 8" id="KW-0472">Membrane</keyword>
<dbReference type="PANTHER" id="PTHR23130">
    <property type="entry name" value="CYTOCHROME B561 AND DOMON DOMAIN-CONTAINING PROTEIN"/>
    <property type="match status" value="1"/>
</dbReference>
<proteinExistence type="predicted"/>
<evidence type="ECO:0000259" key="10">
    <source>
        <dbReference type="PROSITE" id="PS50939"/>
    </source>
</evidence>